<dbReference type="Gene3D" id="3.80.30.20">
    <property type="entry name" value="tm_1862 like domain"/>
    <property type="match status" value="1"/>
</dbReference>
<dbReference type="PATRIC" id="fig|1094564.3.peg.585"/>
<keyword evidence="12" id="KW-0689">Ribosomal protein</keyword>
<keyword evidence="7 8" id="KW-0411">Iron-sulfur</keyword>
<dbReference type="Gene3D" id="3.40.50.12160">
    <property type="entry name" value="Methylthiotransferase, N-terminal domain"/>
    <property type="match status" value="1"/>
</dbReference>
<comment type="caution">
    <text evidence="12">The sequence shown here is derived from an EMBL/GenBank/DDBJ whole genome shotgun (WGS) entry which is preliminary data.</text>
</comment>
<feature type="binding site" evidence="8">
    <location>
        <position position="145"/>
    </location>
    <ligand>
        <name>[4Fe-4S] cluster</name>
        <dbReference type="ChEBI" id="CHEBI:49883"/>
        <label>2</label>
        <note>4Fe-4S-S-AdoMet</note>
    </ligand>
</feature>
<dbReference type="InterPro" id="IPR007197">
    <property type="entry name" value="rSAM"/>
</dbReference>
<dbReference type="PROSITE" id="PS50926">
    <property type="entry name" value="TRAM"/>
    <property type="match status" value="1"/>
</dbReference>
<dbReference type="AlphaFoldDB" id="J0QK75"/>
<dbReference type="GO" id="GO:0005829">
    <property type="term" value="C:cytosol"/>
    <property type="evidence" value="ECO:0007669"/>
    <property type="project" value="TreeGrafter"/>
</dbReference>
<comment type="function">
    <text evidence="8">Catalyzes the methylthiolation of an aspartic acid residue of ribosomal protein uS12.</text>
</comment>
<dbReference type="EC" id="2.8.4.4" evidence="8"/>
<dbReference type="HOGENOM" id="CLU_018697_0_0_5"/>
<protein>
    <recommendedName>
        <fullName evidence="8">Ribosomal protein uS12 methylthiotransferase RimO</fullName>
        <shortName evidence="8">uS12 MTTase</shortName>
        <shortName evidence="8">uS12 methylthiotransferase</shortName>
        <ecNumber evidence="8">2.8.4.4</ecNumber>
    </recommendedName>
    <alternativeName>
        <fullName evidence="8">Ribosomal protein uS12 (aspartate-C(3))-methylthiotransferase</fullName>
    </alternativeName>
    <alternativeName>
        <fullName evidence="8">Ribosome maturation factor RimO</fullName>
    </alternativeName>
</protein>
<dbReference type="FunFam" id="3.40.50.12160:FF:000002">
    <property type="entry name" value="Ribosomal protein S12 methylthiotransferase RimO"/>
    <property type="match status" value="1"/>
</dbReference>
<organism evidence="12 13">
    <name type="scientific">Cardidatus Bartonella washoeensis 085-0475</name>
    <dbReference type="NCBI Taxonomy" id="1094564"/>
    <lineage>
        <taxon>Bacteria</taxon>
        <taxon>Pseudomonadati</taxon>
        <taxon>Pseudomonadota</taxon>
        <taxon>Alphaproteobacteria</taxon>
        <taxon>Hyphomicrobiales</taxon>
        <taxon>Bartonellaceae</taxon>
        <taxon>Bartonella</taxon>
    </lineage>
</organism>
<feature type="binding site" evidence="8">
    <location>
        <position position="149"/>
    </location>
    <ligand>
        <name>[4Fe-4S] cluster</name>
        <dbReference type="ChEBI" id="CHEBI:49883"/>
        <label>2</label>
        <note>4Fe-4S-S-AdoMet</note>
    </ligand>
</feature>
<dbReference type="Pfam" id="PF18693">
    <property type="entry name" value="TRAM_2"/>
    <property type="match status" value="1"/>
</dbReference>
<keyword evidence="4 8" id="KW-0949">S-adenosyl-L-methionine</keyword>
<dbReference type="InterPro" id="IPR012340">
    <property type="entry name" value="NA-bd_OB-fold"/>
</dbReference>
<dbReference type="NCBIfam" id="TIGR01125">
    <property type="entry name" value="30S ribosomal protein S12 methylthiotransferase RimO"/>
    <property type="match status" value="1"/>
</dbReference>
<accession>J0QK75</accession>
<comment type="catalytic activity">
    <reaction evidence="8">
        <text>L-aspartate(89)-[ribosomal protein uS12]-hydrogen + (sulfur carrier)-SH + AH2 + 2 S-adenosyl-L-methionine = 3-methylsulfanyl-L-aspartate(89)-[ribosomal protein uS12]-hydrogen + (sulfur carrier)-H + 5'-deoxyadenosine + L-methionine + A + S-adenosyl-L-homocysteine + 2 H(+)</text>
        <dbReference type="Rhea" id="RHEA:37087"/>
        <dbReference type="Rhea" id="RHEA-COMP:10460"/>
        <dbReference type="Rhea" id="RHEA-COMP:10461"/>
        <dbReference type="Rhea" id="RHEA-COMP:14737"/>
        <dbReference type="Rhea" id="RHEA-COMP:14739"/>
        <dbReference type="ChEBI" id="CHEBI:13193"/>
        <dbReference type="ChEBI" id="CHEBI:15378"/>
        <dbReference type="ChEBI" id="CHEBI:17319"/>
        <dbReference type="ChEBI" id="CHEBI:17499"/>
        <dbReference type="ChEBI" id="CHEBI:29917"/>
        <dbReference type="ChEBI" id="CHEBI:29961"/>
        <dbReference type="ChEBI" id="CHEBI:57844"/>
        <dbReference type="ChEBI" id="CHEBI:57856"/>
        <dbReference type="ChEBI" id="CHEBI:59789"/>
        <dbReference type="ChEBI" id="CHEBI:64428"/>
        <dbReference type="ChEBI" id="CHEBI:73599"/>
        <dbReference type="EC" id="2.8.4.4"/>
    </reaction>
</comment>
<dbReference type="PROSITE" id="PS51449">
    <property type="entry name" value="MTTASE_N"/>
    <property type="match status" value="1"/>
</dbReference>
<dbReference type="PROSITE" id="PS51918">
    <property type="entry name" value="RADICAL_SAM"/>
    <property type="match status" value="1"/>
</dbReference>
<dbReference type="Proteomes" id="UP000002646">
    <property type="component" value="Unassembled WGS sequence"/>
</dbReference>
<evidence type="ECO:0000256" key="7">
    <source>
        <dbReference type="ARBA" id="ARBA00023014"/>
    </source>
</evidence>
<evidence type="ECO:0000259" key="10">
    <source>
        <dbReference type="PROSITE" id="PS51449"/>
    </source>
</evidence>
<dbReference type="SMART" id="SM00729">
    <property type="entry name" value="Elp3"/>
    <property type="match status" value="1"/>
</dbReference>
<dbReference type="InterPro" id="IPR020612">
    <property type="entry name" value="Methylthiotransferase_CS"/>
</dbReference>
<evidence type="ECO:0000313" key="13">
    <source>
        <dbReference type="Proteomes" id="UP000002646"/>
    </source>
</evidence>
<dbReference type="InterPro" id="IPR005839">
    <property type="entry name" value="Methylthiotransferase"/>
</dbReference>
<evidence type="ECO:0000259" key="9">
    <source>
        <dbReference type="PROSITE" id="PS50926"/>
    </source>
</evidence>
<dbReference type="Gene3D" id="2.40.50.140">
    <property type="entry name" value="Nucleic acid-binding proteins"/>
    <property type="match status" value="1"/>
</dbReference>
<dbReference type="OrthoDB" id="9805215at2"/>
<feature type="domain" description="MTTase N-terminal" evidence="10">
    <location>
        <begin position="4"/>
        <end position="114"/>
    </location>
</feature>
<dbReference type="FunFam" id="3.80.30.20:FF:000001">
    <property type="entry name" value="tRNA-2-methylthio-N(6)-dimethylallyladenosine synthase 2"/>
    <property type="match status" value="1"/>
</dbReference>
<evidence type="ECO:0000256" key="2">
    <source>
        <dbReference type="ARBA" id="ARBA00022490"/>
    </source>
</evidence>
<evidence type="ECO:0000313" key="12">
    <source>
        <dbReference type="EMBL" id="EJF85971.1"/>
    </source>
</evidence>
<dbReference type="HAMAP" id="MF_01865">
    <property type="entry name" value="MTTase_RimO"/>
    <property type="match status" value="1"/>
</dbReference>
<dbReference type="GO" id="GO:0006400">
    <property type="term" value="P:tRNA modification"/>
    <property type="evidence" value="ECO:0007669"/>
    <property type="project" value="InterPro"/>
</dbReference>
<keyword evidence="5 8" id="KW-0479">Metal-binding</keyword>
<dbReference type="SFLD" id="SFLDS00029">
    <property type="entry name" value="Radical_SAM"/>
    <property type="match status" value="1"/>
</dbReference>
<comment type="similarity">
    <text evidence="8">Belongs to the methylthiotransferase family. RimO subfamily.</text>
</comment>
<dbReference type="EMBL" id="AILX01000006">
    <property type="protein sequence ID" value="EJF85971.1"/>
    <property type="molecule type" value="Genomic_DNA"/>
</dbReference>
<gene>
    <name evidence="8" type="primary">rimO</name>
    <name evidence="12" type="ORF">MCW_00480</name>
</gene>
<keyword evidence="3 8" id="KW-0808">Transferase</keyword>
<dbReference type="SFLD" id="SFLDG01082">
    <property type="entry name" value="B12-binding_domain_containing"/>
    <property type="match status" value="1"/>
</dbReference>
<dbReference type="PANTHER" id="PTHR43837:SF1">
    <property type="entry name" value="RIBOSOMAL PROTEIN US12 METHYLTHIOTRANSFERASE RIMO"/>
    <property type="match status" value="1"/>
</dbReference>
<dbReference type="InterPro" id="IPR006638">
    <property type="entry name" value="Elp3/MiaA/NifB-like_rSAM"/>
</dbReference>
<feature type="domain" description="TRAM" evidence="9">
    <location>
        <begin position="372"/>
        <end position="437"/>
    </location>
</feature>
<dbReference type="PANTHER" id="PTHR43837">
    <property type="entry name" value="RIBOSOMAL PROTEIN S12 METHYLTHIOTRANSFERASE RIMO"/>
    <property type="match status" value="1"/>
</dbReference>
<keyword evidence="6 8" id="KW-0408">Iron</keyword>
<dbReference type="RefSeq" id="WP_006925290.1">
    <property type="nucleotide sequence ID" value="NZ_JH725101.1"/>
</dbReference>
<evidence type="ECO:0000256" key="1">
    <source>
        <dbReference type="ARBA" id="ARBA00022485"/>
    </source>
</evidence>
<comment type="cofactor">
    <cofactor evidence="8">
        <name>[4Fe-4S] cluster</name>
        <dbReference type="ChEBI" id="CHEBI:49883"/>
    </cofactor>
    <text evidence="8">Binds 2 [4Fe-4S] clusters. One cluster is coordinated with 3 cysteines and an exchangeable S-adenosyl-L-methionine.</text>
</comment>
<dbReference type="Pfam" id="PF04055">
    <property type="entry name" value="Radical_SAM"/>
    <property type="match status" value="1"/>
</dbReference>
<feature type="binding site" evidence="8">
    <location>
        <position position="78"/>
    </location>
    <ligand>
        <name>[4Fe-4S] cluster</name>
        <dbReference type="ChEBI" id="CHEBI:49883"/>
        <label>1</label>
    </ligand>
</feature>
<dbReference type="SFLD" id="SFLDF00274">
    <property type="entry name" value="ribosomal_protein_S12_methylth"/>
    <property type="match status" value="1"/>
</dbReference>
<dbReference type="InterPro" id="IPR038135">
    <property type="entry name" value="Methylthiotransferase_N_sf"/>
</dbReference>
<dbReference type="InterPro" id="IPR013848">
    <property type="entry name" value="Methylthiotransferase_N"/>
</dbReference>
<dbReference type="InterPro" id="IPR005840">
    <property type="entry name" value="Ribosomal_uS12_MeSTrfase_RimO"/>
</dbReference>
<dbReference type="SFLD" id="SFLDG01061">
    <property type="entry name" value="methylthiotransferase"/>
    <property type="match status" value="1"/>
</dbReference>
<dbReference type="Pfam" id="PF00919">
    <property type="entry name" value="UPF0004"/>
    <property type="match status" value="1"/>
</dbReference>
<feature type="binding site" evidence="8">
    <location>
        <position position="49"/>
    </location>
    <ligand>
        <name>[4Fe-4S] cluster</name>
        <dbReference type="ChEBI" id="CHEBI:49883"/>
        <label>1</label>
    </ligand>
</feature>
<evidence type="ECO:0000256" key="3">
    <source>
        <dbReference type="ARBA" id="ARBA00022679"/>
    </source>
</evidence>
<feature type="domain" description="Radical SAM core" evidence="11">
    <location>
        <begin position="131"/>
        <end position="369"/>
    </location>
</feature>
<evidence type="ECO:0000259" key="11">
    <source>
        <dbReference type="PROSITE" id="PS51918"/>
    </source>
</evidence>
<dbReference type="GO" id="GO:0035599">
    <property type="term" value="F:aspartic acid methylthiotransferase activity"/>
    <property type="evidence" value="ECO:0007669"/>
    <property type="project" value="TreeGrafter"/>
</dbReference>
<dbReference type="NCBIfam" id="TIGR00089">
    <property type="entry name" value="MiaB/RimO family radical SAM methylthiotransferase"/>
    <property type="match status" value="1"/>
</dbReference>
<sequence length="437" mass="49389">MAAPRISFVSLGCPKALVDSERIITSLRSEGYEISRQHQGADLVIVNTCGFLDSARNESLANIDEALKKNGKVIVTGCLGADPDVIRQAHPNVLAITGPQAYESVIQAVHTAIPPVHDPFVDLVPPQGIRLTPRHYAYLKISEGCSNRCSFCIIPTLRGNLTSRPISDVLREAEKLVQAGVKELLVISQDTSAYGMDIKYMETPWKDRTIKTKFFDLCRELGNMGIWVRMHYVYPYPHVDEVIEFMAERKILPYLDIPFQHASPAVLRNMKRPALMEKTNRRIEKWRSVCPDLTLRSTFIVGFPGETNEDFNILLEWLEEVKIERAGCFKYEEVKGAVANDLGLENIAEEVKENRWHRFMAKQQKISMHLLKKKVGKRLQVLIDESQGKIAKGRSQYDAPEIDGIVHISSRRPLRVGEFVTVKIEQSDAYDLYGAAV</sequence>
<dbReference type="SUPFAM" id="SSF102114">
    <property type="entry name" value="Radical SAM enzymes"/>
    <property type="match status" value="1"/>
</dbReference>
<keyword evidence="2 8" id="KW-0963">Cytoplasm</keyword>
<evidence type="ECO:0000256" key="8">
    <source>
        <dbReference type="HAMAP-Rule" id="MF_01865"/>
    </source>
</evidence>
<name>J0QK75_9HYPH</name>
<feature type="binding site" evidence="8">
    <location>
        <position position="152"/>
    </location>
    <ligand>
        <name>[4Fe-4S] cluster</name>
        <dbReference type="ChEBI" id="CHEBI:49883"/>
        <label>2</label>
        <note>4Fe-4S-S-AdoMet</note>
    </ligand>
</feature>
<dbReference type="GO" id="GO:0103039">
    <property type="term" value="F:protein methylthiotransferase activity"/>
    <property type="evidence" value="ECO:0007669"/>
    <property type="project" value="UniProtKB-EC"/>
</dbReference>
<feature type="binding site" evidence="8">
    <location>
        <position position="13"/>
    </location>
    <ligand>
        <name>[4Fe-4S] cluster</name>
        <dbReference type="ChEBI" id="CHEBI:49883"/>
        <label>1</label>
    </ligand>
</feature>
<dbReference type="FunFam" id="2.40.50.140:FF:000210">
    <property type="entry name" value="Ribosomal protein S12 methylthiotransferase RimO"/>
    <property type="match status" value="1"/>
</dbReference>
<dbReference type="GO" id="GO:0046872">
    <property type="term" value="F:metal ion binding"/>
    <property type="evidence" value="ECO:0007669"/>
    <property type="project" value="UniProtKB-KW"/>
</dbReference>
<dbReference type="InterPro" id="IPR058240">
    <property type="entry name" value="rSAM_sf"/>
</dbReference>
<comment type="subcellular location">
    <subcellularLocation>
        <location evidence="8">Cytoplasm</location>
    </subcellularLocation>
</comment>
<keyword evidence="12" id="KW-0687">Ribonucleoprotein</keyword>
<dbReference type="PROSITE" id="PS01278">
    <property type="entry name" value="MTTASE_RADICAL"/>
    <property type="match status" value="1"/>
</dbReference>
<evidence type="ECO:0000256" key="5">
    <source>
        <dbReference type="ARBA" id="ARBA00022723"/>
    </source>
</evidence>
<evidence type="ECO:0000256" key="6">
    <source>
        <dbReference type="ARBA" id="ARBA00023004"/>
    </source>
</evidence>
<reference evidence="12 13" key="1">
    <citation type="submission" date="2012-03" db="EMBL/GenBank/DDBJ databases">
        <title>The Genome Sequence of Bartonella washoensis 085-0475.</title>
        <authorList>
            <consortium name="The Broad Institute Genome Sequencing Platform"/>
            <consortium name="The Broad Institute Genome Sequencing Center for Infectious Disease"/>
            <person name="Feldgarden M."/>
            <person name="Kirby J."/>
            <person name="Kosoy M."/>
            <person name="Birtles R."/>
            <person name="Probert W.S."/>
            <person name="Chiaraviglio L."/>
            <person name="Young S.K."/>
            <person name="Zeng Q."/>
            <person name="Gargeya S."/>
            <person name="Fitzgerald M."/>
            <person name="Haas B."/>
            <person name="Abouelleil A."/>
            <person name="Alvarado L."/>
            <person name="Arachchi H.M."/>
            <person name="Berlin A."/>
            <person name="Chapman S.B."/>
            <person name="Gearin G."/>
            <person name="Goldberg J."/>
            <person name="Griggs A."/>
            <person name="Gujja S."/>
            <person name="Hansen M."/>
            <person name="Heiman D."/>
            <person name="Howarth C."/>
            <person name="Larimer J."/>
            <person name="Lui A."/>
            <person name="MacDonald P.J.P."/>
            <person name="McCowen C."/>
            <person name="Montmayeur A."/>
            <person name="Murphy C."/>
            <person name="Neiman D."/>
            <person name="Pearson M."/>
            <person name="Priest M."/>
            <person name="Roberts A."/>
            <person name="Saif S."/>
            <person name="Shea T."/>
            <person name="Sisk P."/>
            <person name="Stolte C."/>
            <person name="Sykes S."/>
            <person name="Wortman J."/>
            <person name="Nusbaum C."/>
            <person name="Birren B."/>
        </authorList>
    </citation>
    <scope>NUCLEOTIDE SEQUENCE [LARGE SCALE GENOMIC DNA]</scope>
    <source>
        <strain evidence="12 13">085-0475</strain>
    </source>
</reference>
<dbReference type="STRING" id="1094564.MCW_00480"/>
<dbReference type="InterPro" id="IPR002792">
    <property type="entry name" value="TRAM_dom"/>
</dbReference>
<dbReference type="GO" id="GO:0051539">
    <property type="term" value="F:4 iron, 4 sulfur cluster binding"/>
    <property type="evidence" value="ECO:0007669"/>
    <property type="project" value="UniProtKB-UniRule"/>
</dbReference>
<dbReference type="CDD" id="cd01335">
    <property type="entry name" value="Radical_SAM"/>
    <property type="match status" value="1"/>
</dbReference>
<proteinExistence type="inferred from homology"/>
<dbReference type="GO" id="GO:0005840">
    <property type="term" value="C:ribosome"/>
    <property type="evidence" value="ECO:0007669"/>
    <property type="project" value="UniProtKB-KW"/>
</dbReference>
<keyword evidence="1 8" id="KW-0004">4Fe-4S</keyword>
<evidence type="ECO:0000256" key="4">
    <source>
        <dbReference type="ARBA" id="ARBA00022691"/>
    </source>
</evidence>
<dbReference type="InterPro" id="IPR023404">
    <property type="entry name" value="rSAM_horseshoe"/>
</dbReference>